<evidence type="ECO:0000256" key="6">
    <source>
        <dbReference type="ARBA" id="ARBA00025480"/>
    </source>
</evidence>
<dbReference type="PROSITE" id="PS50132">
    <property type="entry name" value="RGS"/>
    <property type="match status" value="1"/>
</dbReference>
<dbReference type="Gene3D" id="1.10.167.10">
    <property type="entry name" value="Regulator of G-protein Signalling 4, domain 2"/>
    <property type="match status" value="1"/>
</dbReference>
<comment type="function">
    <text evidence="6">Inhibits signal transduction by increasing the GTPase activity of G protein alpha subunits thereby driving them into their inactive GDP-bound form. Activity on G(z)-alpha is inhibited by phosphorylation of the G-protein. Activity on G(z)-alpha and G(i)-alpha-1 is inhibited by palmitoylation of the G-protein.</text>
</comment>
<reference evidence="8" key="2">
    <citation type="submission" date="2025-08" db="UniProtKB">
        <authorList>
            <consortium name="Ensembl"/>
        </authorList>
    </citation>
    <scope>IDENTIFICATION</scope>
</reference>
<dbReference type="InterPro" id="IPR044926">
    <property type="entry name" value="RGS_subdomain_2"/>
</dbReference>
<evidence type="ECO:0000313" key="9">
    <source>
        <dbReference type="Proteomes" id="UP000694412"/>
    </source>
</evidence>
<dbReference type="InterPro" id="IPR036305">
    <property type="entry name" value="RGS_sf"/>
</dbReference>
<evidence type="ECO:0000256" key="1">
    <source>
        <dbReference type="ARBA" id="ARBA00020122"/>
    </source>
</evidence>
<organism evidence="8 9">
    <name type="scientific">Coturnix japonica</name>
    <name type="common">Japanese quail</name>
    <name type="synonym">Coturnix coturnix japonica</name>
    <dbReference type="NCBI Taxonomy" id="93934"/>
    <lineage>
        <taxon>Eukaryota</taxon>
        <taxon>Metazoa</taxon>
        <taxon>Chordata</taxon>
        <taxon>Craniata</taxon>
        <taxon>Vertebrata</taxon>
        <taxon>Euteleostomi</taxon>
        <taxon>Archelosauria</taxon>
        <taxon>Archosauria</taxon>
        <taxon>Dinosauria</taxon>
        <taxon>Saurischia</taxon>
        <taxon>Theropoda</taxon>
        <taxon>Coelurosauria</taxon>
        <taxon>Aves</taxon>
        <taxon>Neognathae</taxon>
        <taxon>Galloanserae</taxon>
        <taxon>Galliformes</taxon>
        <taxon>Phasianidae</taxon>
        <taxon>Perdicinae</taxon>
        <taxon>Coturnix</taxon>
    </lineage>
</organism>
<dbReference type="Pfam" id="PF00615">
    <property type="entry name" value="RGS"/>
    <property type="match status" value="1"/>
</dbReference>
<evidence type="ECO:0000256" key="2">
    <source>
        <dbReference type="ARBA" id="ARBA00022553"/>
    </source>
</evidence>
<dbReference type="GO" id="GO:0009968">
    <property type="term" value="P:negative regulation of signal transduction"/>
    <property type="evidence" value="ECO:0007669"/>
    <property type="project" value="UniProtKB-KW"/>
</dbReference>
<dbReference type="FunFam" id="1.10.196.10:FF:000001">
    <property type="entry name" value="Regulator of G-protein signaling 8"/>
    <property type="match status" value="1"/>
</dbReference>
<dbReference type="GeneTree" id="ENSGT00940000159036"/>
<evidence type="ECO:0000256" key="5">
    <source>
        <dbReference type="ARBA" id="ARBA00023288"/>
    </source>
</evidence>
<dbReference type="SUPFAM" id="SSF48097">
    <property type="entry name" value="Regulator of G-protein signaling, RGS"/>
    <property type="match status" value="1"/>
</dbReference>
<dbReference type="InterPro" id="IPR016137">
    <property type="entry name" value="RGS"/>
</dbReference>
<keyword evidence="9" id="KW-1185">Reference proteome</keyword>
<evidence type="ECO:0000313" key="8">
    <source>
        <dbReference type="Ensembl" id="ENSCJPP00005027343.1"/>
    </source>
</evidence>
<dbReference type="PRINTS" id="PR01301">
    <property type="entry name" value="RGSPROTEIN"/>
</dbReference>
<dbReference type="SMART" id="SM00315">
    <property type="entry name" value="RGS"/>
    <property type="match status" value="1"/>
</dbReference>
<dbReference type="PANTHER" id="PTHR10845">
    <property type="entry name" value="REGULATOR OF G PROTEIN SIGNALING"/>
    <property type="match status" value="1"/>
</dbReference>
<protein>
    <recommendedName>
        <fullName evidence="1">Regulator of G-protein signaling 4</fullName>
    </recommendedName>
</protein>
<dbReference type="Gene3D" id="1.10.196.10">
    <property type="match status" value="1"/>
</dbReference>
<gene>
    <name evidence="8" type="primary">RGS4</name>
</gene>
<dbReference type="CDD" id="cd08714">
    <property type="entry name" value="RGS_RGS4"/>
    <property type="match status" value="1"/>
</dbReference>
<evidence type="ECO:0000256" key="4">
    <source>
        <dbReference type="ARBA" id="ARBA00023139"/>
    </source>
</evidence>
<keyword evidence="5" id="KW-0449">Lipoprotein</keyword>
<feature type="domain" description="RGS" evidence="7">
    <location>
        <begin position="115"/>
        <end position="231"/>
    </location>
</feature>
<dbReference type="Proteomes" id="UP000694412">
    <property type="component" value="Chromosome 8"/>
</dbReference>
<dbReference type="PANTHER" id="PTHR10845:SF184">
    <property type="entry name" value="REGULATOR OF G-PROTEIN SIGNALING 4"/>
    <property type="match status" value="1"/>
</dbReference>
<keyword evidence="2" id="KW-0597">Phosphoprotein</keyword>
<evidence type="ECO:0000256" key="3">
    <source>
        <dbReference type="ARBA" id="ARBA00022700"/>
    </source>
</evidence>
<dbReference type="Ensembl" id="ENSCJPT00005036984.1">
    <property type="protein sequence ID" value="ENSCJPP00005027343.1"/>
    <property type="gene ID" value="ENSCJPG00005021211.1"/>
</dbReference>
<keyword evidence="4" id="KW-0564">Palmitate</keyword>
<evidence type="ECO:0000259" key="7">
    <source>
        <dbReference type="PROSITE" id="PS50132"/>
    </source>
</evidence>
<name>A0A8C2UJL6_COTJA</name>
<dbReference type="InterPro" id="IPR034953">
    <property type="entry name" value="RGS_RGS4"/>
</dbReference>
<dbReference type="FunFam" id="1.10.167.10:FF:000001">
    <property type="entry name" value="Putative regulator of g-protein signaling 12"/>
    <property type="match status" value="1"/>
</dbReference>
<keyword evidence="3" id="KW-0734">Signal transduction inhibitor</keyword>
<dbReference type="AlphaFoldDB" id="A0A8C2UJL6"/>
<sequence>MMVQIVLRSNSISISQLLLSEGLLSACFCLLYPPGGEEKQHSWSHSALLWNYTRARQCSQASPCSSVSAKDMKHRLGILLQKSDSCDYGSSQGKKEKVSPSQRVSQEEVKKWAESLENLIHHDRGLAAFRAFLKSEYSEENIEFWVSCEDYKKTKSPAKLSPKARKIYDEFISVQATKEVNLDSCTREKTSHNVLEPTLSCFDEAQRKIFTLMEKDSYRRFLKSPYYLDLVSPPRPENCKRAHAHALDCNSNIISQCA</sequence>
<dbReference type="GO" id="GO:0005634">
    <property type="term" value="C:nucleus"/>
    <property type="evidence" value="ECO:0007669"/>
    <property type="project" value="Ensembl"/>
</dbReference>
<accession>A0A8C2UJL6</accession>
<proteinExistence type="predicted"/>
<dbReference type="InterPro" id="IPR024066">
    <property type="entry name" value="RGS_subdom1/3"/>
</dbReference>
<reference evidence="8" key="3">
    <citation type="submission" date="2025-09" db="UniProtKB">
        <authorList>
            <consortium name="Ensembl"/>
        </authorList>
    </citation>
    <scope>IDENTIFICATION</scope>
</reference>
<reference evidence="8" key="1">
    <citation type="submission" date="2015-11" db="EMBL/GenBank/DDBJ databases">
        <authorList>
            <consortium name="International Coturnix japonica Genome Analysis Consortium"/>
            <person name="Warren W."/>
            <person name="Burt D.W."/>
            <person name="Antin P.B."/>
            <person name="Lanford R."/>
            <person name="Gros J."/>
            <person name="Wilson R.K."/>
        </authorList>
    </citation>
    <scope>NUCLEOTIDE SEQUENCE [LARGE SCALE GENOMIC DNA]</scope>
</reference>
<dbReference type="GO" id="GO:0005737">
    <property type="term" value="C:cytoplasm"/>
    <property type="evidence" value="ECO:0007669"/>
    <property type="project" value="Ensembl"/>
</dbReference>